<gene>
    <name evidence="1" type="ORF">SteCoe_10536</name>
</gene>
<keyword evidence="2" id="KW-1185">Reference proteome</keyword>
<dbReference type="AlphaFoldDB" id="A0A1R2CF98"/>
<comment type="caution">
    <text evidence="1">The sequence shown here is derived from an EMBL/GenBank/DDBJ whole genome shotgun (WGS) entry which is preliminary data.</text>
</comment>
<reference evidence="1 2" key="1">
    <citation type="submission" date="2016-11" db="EMBL/GenBank/DDBJ databases">
        <title>The macronuclear genome of Stentor coeruleus: a giant cell with tiny introns.</title>
        <authorList>
            <person name="Slabodnick M."/>
            <person name="Ruby J.G."/>
            <person name="Reiff S.B."/>
            <person name="Swart E.C."/>
            <person name="Gosai S."/>
            <person name="Prabakaran S."/>
            <person name="Witkowska E."/>
            <person name="Larue G.E."/>
            <person name="Fisher S."/>
            <person name="Freeman R.M."/>
            <person name="Gunawardena J."/>
            <person name="Chu W."/>
            <person name="Stover N.A."/>
            <person name="Gregory B.D."/>
            <person name="Nowacki M."/>
            <person name="Derisi J."/>
            <person name="Roy S.W."/>
            <person name="Marshall W.F."/>
            <person name="Sood P."/>
        </authorList>
    </citation>
    <scope>NUCLEOTIDE SEQUENCE [LARGE SCALE GENOMIC DNA]</scope>
    <source>
        <strain evidence="1">WM001</strain>
    </source>
</reference>
<name>A0A1R2CF98_9CILI</name>
<accession>A0A1R2CF98</accession>
<sequence length="773" mass="90257">MQDSCFYHPCARPIFYECPCVFPNLVFCEEHGQYHKTQFQDGHNLRPRIPCLGSTHEFRVLYDCESSKIVLAPANERLFILKIVNRKVEMHPEIMNCIKGMKLKFVRKILKIKKNEDEKLEKMCTEFVEGYKKVIGNSGVDEKEFFLGIQGLVNQIYNLQDEETMKKVSDIVGKIKSESDMPEKVKKFFVHEYSLSECDNSFYLKLLMEQDFSKENLSELFKQEYKYFIKHEDIVDQHFDSISGMLFKSNVDTKRKLSDEVLSYISSLNISDVYSQIFVYISDISNNLIKNTSEITPDWSLVHTAFMHNSNFDITKCLEINNNLCFVISDLKQNISYIMLINEMISYNCLTIQSTDFLIPSGLTKHKIPIIQSNPLTINLYSLNIKSFEFTHYSTLSIQNSCFIYTSGALINNWNILVICSENGNCLCYDINSEAESNKLSQTITEPVYQIEYLLCYKILFIRTSLSILLYTAALEPYKSFSFSSCTFSLCILPDSLYILKPKSNKFKAFKIELQEEDIIHFNSKIPGWDIKGKFSSYVKRNYKTLEFSPYKPSNKYDKIIEKMNFLEVNNNPIYLDKEENKFIPKKYIKNTKKQEICEITEEKKEFGPGLCYNACNLCSLACQIKTLHNYHLCGNLHKCAITCSALGNCSKNGKYICGKTILKDQITHEGIHECHAEYHFCYYICPGCGVQCKRKYGHEGNHNKKHHLKLYFDLTCGQNCGYQEHVHQVRCPGEEYCAKKYFAEIVEHEDDFDYWKDCKEFWRYYAWEVNIK</sequence>
<proteinExistence type="predicted"/>
<organism evidence="1 2">
    <name type="scientific">Stentor coeruleus</name>
    <dbReference type="NCBI Taxonomy" id="5963"/>
    <lineage>
        <taxon>Eukaryota</taxon>
        <taxon>Sar</taxon>
        <taxon>Alveolata</taxon>
        <taxon>Ciliophora</taxon>
        <taxon>Postciliodesmatophora</taxon>
        <taxon>Heterotrichea</taxon>
        <taxon>Heterotrichida</taxon>
        <taxon>Stentoridae</taxon>
        <taxon>Stentor</taxon>
    </lineage>
</organism>
<dbReference type="OrthoDB" id="327626at2759"/>
<protein>
    <submittedName>
        <fullName evidence="1">Uncharacterized protein</fullName>
    </submittedName>
</protein>
<evidence type="ECO:0000313" key="2">
    <source>
        <dbReference type="Proteomes" id="UP000187209"/>
    </source>
</evidence>
<dbReference type="Proteomes" id="UP000187209">
    <property type="component" value="Unassembled WGS sequence"/>
</dbReference>
<evidence type="ECO:0000313" key="1">
    <source>
        <dbReference type="EMBL" id="OMJ87692.1"/>
    </source>
</evidence>
<dbReference type="EMBL" id="MPUH01000170">
    <property type="protein sequence ID" value="OMJ87692.1"/>
    <property type="molecule type" value="Genomic_DNA"/>
</dbReference>